<protein>
    <submittedName>
        <fullName evidence="2">Uncharacterized protein</fullName>
    </submittedName>
</protein>
<accession>A0A4V6EUM6</accession>
<dbReference type="AlphaFoldDB" id="A0A4V6EUM6"/>
<dbReference type="EMBL" id="SRRM01000002">
    <property type="protein sequence ID" value="TKY90379.1"/>
    <property type="molecule type" value="Genomic_DNA"/>
</dbReference>
<feature type="region of interest" description="Disordered" evidence="1">
    <location>
        <begin position="407"/>
        <end position="451"/>
    </location>
</feature>
<evidence type="ECO:0000313" key="2">
    <source>
        <dbReference type="EMBL" id="TKY90379.1"/>
    </source>
</evidence>
<evidence type="ECO:0000313" key="3">
    <source>
        <dbReference type="Proteomes" id="UP000306050"/>
    </source>
</evidence>
<proteinExistence type="predicted"/>
<evidence type="ECO:0000256" key="1">
    <source>
        <dbReference type="SAM" id="MobiDB-lite"/>
    </source>
</evidence>
<organism evidence="2 3">
    <name type="scientific">Sporisorium graminicola</name>
    <dbReference type="NCBI Taxonomy" id="280036"/>
    <lineage>
        <taxon>Eukaryota</taxon>
        <taxon>Fungi</taxon>
        <taxon>Dikarya</taxon>
        <taxon>Basidiomycota</taxon>
        <taxon>Ustilaginomycotina</taxon>
        <taxon>Ustilaginomycetes</taxon>
        <taxon>Ustilaginales</taxon>
        <taxon>Ustilaginaceae</taxon>
        <taxon>Sporisorium</taxon>
    </lineage>
</organism>
<gene>
    <name evidence="2" type="ORF">EX895_000377</name>
</gene>
<sequence>MEAVSVLDAQQQDSCHSGIAKLPTELLYHVIRLAASTDHKTALACAFVSKLVCRWTAPDRWRTIICTSTRQIQALWQLLEFSTRRHPYHGFTSLPGRQPGAFVENLFIDTSASEHELKDLVSELFEKDSRLEPACSNLGAHNGLTYSAQHHPHGVNDILRHFQHVNYLALGPQESWLRLDAVSPVKVLFAREGESDLIHSIDQMGPHLSNDPQDPPHVDDALWRADGSGIWRPSLETFRRRLTCVHFVAVDPQSKLSGVRMPVREIEALRAGSFAHPSLVRRVADHEAGGSPPRLSHRDQQEAAESRWYIWPAEDPKGERRYIRGSDSLHSRSAVLRPEGSVPSQINDSSLDLHPFDNPYSRITPAFWNDFQQGVTNVRYDTRKFAFRPCEITASKLRPFMEELTTTGVAPPATDDGASTSTTASFTHSGPRHAAPHRGAGHFSKPVRGEQHDKAALTPKQAALKTFGCNKFQTLHLCWDPMPDTNDSTDGVRNGAGVNGETDWPVERQDIWTNTSSQNNKAQALPPHTVQARAAASSSAANKVNLLERSDNPRRSWIIPSSIESKQSKAFRADMIDSIRTTIGWTRQDQLLLSDTPWLSRGSNLAQRLDGEDRLHRLESLVSEIAYQQISSEAGTSSGFVSCSNGVGSGEKLKIRMVPPAERLRLGGMYVPYTKAQRVQWFLDNLDSDDA</sequence>
<dbReference type="KEGG" id="sgra:EX895_000377"/>
<feature type="compositionally biased region" description="Low complexity" evidence="1">
    <location>
        <begin position="413"/>
        <end position="427"/>
    </location>
</feature>
<name>A0A4V6EUM6_9BASI</name>
<comment type="caution">
    <text evidence="2">The sequence shown here is derived from an EMBL/GenBank/DDBJ whole genome shotgun (WGS) entry which is preliminary data.</text>
</comment>
<dbReference type="Proteomes" id="UP000306050">
    <property type="component" value="Chromosome SGRAM_1"/>
</dbReference>
<dbReference type="GeneID" id="40723272"/>
<keyword evidence="3" id="KW-1185">Reference proteome</keyword>
<dbReference type="OrthoDB" id="3351822at2759"/>
<feature type="compositionally biased region" description="Basic residues" evidence="1">
    <location>
        <begin position="430"/>
        <end position="440"/>
    </location>
</feature>
<dbReference type="RefSeq" id="XP_029742364.1">
    <property type="nucleotide sequence ID" value="XM_029880978.1"/>
</dbReference>
<reference evidence="2 3" key="1">
    <citation type="submission" date="2019-05" db="EMBL/GenBank/DDBJ databases">
        <title>Sporisorium graminicola CBS 10092 draft sequencing and annotation.</title>
        <authorList>
            <person name="Solano-Gonzalez S."/>
            <person name="Caddick M.X."/>
            <person name="Darby A."/>
        </authorList>
    </citation>
    <scope>NUCLEOTIDE SEQUENCE [LARGE SCALE GENOMIC DNA]</scope>
    <source>
        <strain evidence="2 3">CBS 10092</strain>
    </source>
</reference>